<name>A0A6B0U2J5_IXORI</name>
<evidence type="ECO:0000256" key="2">
    <source>
        <dbReference type="SAM" id="SignalP"/>
    </source>
</evidence>
<organism evidence="3">
    <name type="scientific">Ixodes ricinus</name>
    <name type="common">Common tick</name>
    <name type="synonym">Acarus ricinus</name>
    <dbReference type="NCBI Taxonomy" id="34613"/>
    <lineage>
        <taxon>Eukaryota</taxon>
        <taxon>Metazoa</taxon>
        <taxon>Ecdysozoa</taxon>
        <taxon>Arthropoda</taxon>
        <taxon>Chelicerata</taxon>
        <taxon>Arachnida</taxon>
        <taxon>Acari</taxon>
        <taxon>Parasitiformes</taxon>
        <taxon>Ixodida</taxon>
        <taxon>Ixodoidea</taxon>
        <taxon>Ixodidae</taxon>
        <taxon>Ixodinae</taxon>
        <taxon>Ixodes</taxon>
    </lineage>
</organism>
<dbReference type="EMBL" id="GIFC01004656">
    <property type="protein sequence ID" value="MXU86739.1"/>
    <property type="molecule type" value="Transcribed_RNA"/>
</dbReference>
<reference evidence="3" key="1">
    <citation type="submission" date="2019-12" db="EMBL/GenBank/DDBJ databases">
        <title>An insight into the sialome of adult female Ixodes ricinus ticks feeding for 6 days.</title>
        <authorList>
            <person name="Perner J."/>
            <person name="Ribeiro J.M.C."/>
        </authorList>
    </citation>
    <scope>NUCLEOTIDE SEQUENCE</scope>
    <source>
        <strain evidence="3">Semi-engorged</strain>
        <tissue evidence="3">Salivary glands</tissue>
    </source>
</reference>
<feature type="chain" id="PRO_5025685984" evidence="2">
    <location>
        <begin position="19"/>
        <end position="92"/>
    </location>
</feature>
<evidence type="ECO:0000313" key="3">
    <source>
        <dbReference type="EMBL" id="MXU86739.1"/>
    </source>
</evidence>
<evidence type="ECO:0000256" key="1">
    <source>
        <dbReference type="SAM" id="MobiDB-lite"/>
    </source>
</evidence>
<feature type="signal peptide" evidence="2">
    <location>
        <begin position="1"/>
        <end position="18"/>
    </location>
</feature>
<feature type="region of interest" description="Disordered" evidence="1">
    <location>
        <begin position="57"/>
        <end position="92"/>
    </location>
</feature>
<sequence>MRMHLMVTSELKIAAAVAAVVGHGVDPAVRISSFASAPSAARCISVAAAVVPVRSQARKQAEGSGRRSTTTRPATWALSAGTPKCPWGSRFA</sequence>
<proteinExistence type="predicted"/>
<accession>A0A6B0U2J5</accession>
<dbReference type="AlphaFoldDB" id="A0A6B0U2J5"/>
<keyword evidence="2" id="KW-0732">Signal</keyword>
<protein>
    <submittedName>
        <fullName evidence="3">Putative secreted protein</fullName>
    </submittedName>
</protein>